<dbReference type="Proteomes" id="UP001176059">
    <property type="component" value="Unassembled WGS sequence"/>
</dbReference>
<evidence type="ECO:0000313" key="3">
    <source>
        <dbReference type="Proteomes" id="UP001176059"/>
    </source>
</evidence>
<dbReference type="EMBL" id="JANVFO010000023">
    <property type="protein sequence ID" value="KAJ3732567.1"/>
    <property type="molecule type" value="Genomic_DNA"/>
</dbReference>
<evidence type="ECO:0000256" key="1">
    <source>
        <dbReference type="SAM" id="SignalP"/>
    </source>
</evidence>
<accession>A0AA38JI63</accession>
<proteinExistence type="predicted"/>
<reference evidence="2" key="2">
    <citation type="journal article" date="2023" name="Proc. Natl. Acad. Sci. U.S.A.">
        <title>A global phylogenomic analysis of the shiitake genus Lentinula.</title>
        <authorList>
            <person name="Sierra-Patev S."/>
            <person name="Min B."/>
            <person name="Naranjo-Ortiz M."/>
            <person name="Looney B."/>
            <person name="Konkel Z."/>
            <person name="Slot J.C."/>
            <person name="Sakamoto Y."/>
            <person name="Steenwyk J.L."/>
            <person name="Rokas A."/>
            <person name="Carro J."/>
            <person name="Camarero S."/>
            <person name="Ferreira P."/>
            <person name="Molpeceres G."/>
            <person name="Ruiz-Duenas F.J."/>
            <person name="Serrano A."/>
            <person name="Henrissat B."/>
            <person name="Drula E."/>
            <person name="Hughes K.W."/>
            <person name="Mata J.L."/>
            <person name="Ishikawa N.K."/>
            <person name="Vargas-Isla R."/>
            <person name="Ushijima S."/>
            <person name="Smith C.A."/>
            <person name="Donoghue J."/>
            <person name="Ahrendt S."/>
            <person name="Andreopoulos W."/>
            <person name="He G."/>
            <person name="LaButti K."/>
            <person name="Lipzen A."/>
            <person name="Ng V."/>
            <person name="Riley R."/>
            <person name="Sandor L."/>
            <person name="Barry K."/>
            <person name="Martinez A.T."/>
            <person name="Xiao Y."/>
            <person name="Gibbons J.G."/>
            <person name="Terashima K."/>
            <person name="Grigoriev I.V."/>
            <person name="Hibbett D."/>
        </authorList>
    </citation>
    <scope>NUCLEOTIDE SEQUENCE</scope>
    <source>
        <strain evidence="2">ET3784</strain>
    </source>
</reference>
<dbReference type="AlphaFoldDB" id="A0AA38JI63"/>
<feature type="signal peptide" evidence="1">
    <location>
        <begin position="1"/>
        <end position="27"/>
    </location>
</feature>
<reference evidence="2" key="1">
    <citation type="submission" date="2022-08" db="EMBL/GenBank/DDBJ databases">
        <authorList>
            <consortium name="DOE Joint Genome Institute"/>
            <person name="Min B."/>
            <person name="Sierra-Patev S."/>
            <person name="Naranjo-Ortiz M."/>
            <person name="Looney B."/>
            <person name="Konkel Z."/>
            <person name="Slot J.C."/>
            <person name="Sakamoto Y."/>
            <person name="Steenwyk J.L."/>
            <person name="Rokas A."/>
            <person name="Carro J."/>
            <person name="Camarero S."/>
            <person name="Ferreira P."/>
            <person name="Molpeceres G."/>
            <person name="Ruiz-duenas F.J."/>
            <person name="Serrano A."/>
            <person name="Henrissat B."/>
            <person name="Drula E."/>
            <person name="Hughes K.W."/>
            <person name="Mata J.L."/>
            <person name="Ishikawa N.K."/>
            <person name="Vargas-Isla R."/>
            <person name="Ushijima S."/>
            <person name="Smith C.A."/>
            <person name="Ahrendt S."/>
            <person name="Andreopoulos W."/>
            <person name="He G."/>
            <person name="LaButti K."/>
            <person name="Lipzen A."/>
            <person name="Ng V."/>
            <person name="Riley R."/>
            <person name="Sandor L."/>
            <person name="Barry K."/>
            <person name="Martinez A.T."/>
            <person name="Xiao Y."/>
            <person name="Gibbons J.G."/>
            <person name="Terashima K."/>
            <person name="Hibbett D.S."/>
            <person name="Grigoriev I.V."/>
        </authorList>
    </citation>
    <scope>NUCLEOTIDE SEQUENCE</scope>
    <source>
        <strain evidence="2">ET3784</strain>
    </source>
</reference>
<feature type="chain" id="PRO_5041273679" evidence="1">
    <location>
        <begin position="28"/>
        <end position="103"/>
    </location>
</feature>
<name>A0AA38JI63_9AGAR</name>
<keyword evidence="3" id="KW-1185">Reference proteome</keyword>
<keyword evidence="1" id="KW-0732">Signal</keyword>
<sequence length="103" mass="11493">MFHKRAYAVAYVVFMLLVFGLVCMSLAATLPQARAPMPTDPSTPQKSSLREKLVGKFKLTKSGQSVGKLTSGQLEAIPEEPPAEFKMTHHDWSFGKDRENVRQ</sequence>
<evidence type="ECO:0000313" key="2">
    <source>
        <dbReference type="EMBL" id="KAJ3732567.1"/>
    </source>
</evidence>
<protein>
    <submittedName>
        <fullName evidence="2">Uncharacterized protein</fullName>
    </submittedName>
</protein>
<comment type="caution">
    <text evidence="2">The sequence shown here is derived from an EMBL/GenBank/DDBJ whole genome shotgun (WGS) entry which is preliminary data.</text>
</comment>
<organism evidence="2 3">
    <name type="scientific">Lentinula guzmanii</name>
    <dbReference type="NCBI Taxonomy" id="2804957"/>
    <lineage>
        <taxon>Eukaryota</taxon>
        <taxon>Fungi</taxon>
        <taxon>Dikarya</taxon>
        <taxon>Basidiomycota</taxon>
        <taxon>Agaricomycotina</taxon>
        <taxon>Agaricomycetes</taxon>
        <taxon>Agaricomycetidae</taxon>
        <taxon>Agaricales</taxon>
        <taxon>Marasmiineae</taxon>
        <taxon>Omphalotaceae</taxon>
        <taxon>Lentinula</taxon>
    </lineage>
</organism>
<gene>
    <name evidence="2" type="ORF">DFJ43DRAFT_1154291</name>
</gene>